<evidence type="ECO:0000256" key="2">
    <source>
        <dbReference type="SAM" id="MobiDB-lite"/>
    </source>
</evidence>
<evidence type="ECO:0000256" key="3">
    <source>
        <dbReference type="SAM" id="Phobius"/>
    </source>
</evidence>
<sequence length="346" mass="36640">MVENSTDRFVGVVSFACLLFVIGAVAVVAKLHCDIISTAKQAEEELAKFNIVHEELWKETLKLVDIYGRNIEKRNVVYQSQVRQTPNRHYVLNHQPQRNRRFYVTAPSLQPVYAFQRSYAPQQVYQQAVPQQLYQQQVFTDNRVVECDCPNGPRGPPGPSGYDGVPGLPGEDGTNGDDDNTLTLHYSDSCAMCPAGPPGPPGRPGPEGVPGPQGLPGIPGLDGAPGIPGPRGPEGDRGLPGERGPPGPIGILGGKGVFYTSVPGPPGPPGPVGEPGVIGETGLPGLEGPPGPPGPRGWPGVSGSRGADGSYGPSQSQQRNVLKVVRKRKKQETESLENVAKFCAVS</sequence>
<dbReference type="PANTHER" id="PTHR24637">
    <property type="entry name" value="COLLAGEN"/>
    <property type="match status" value="1"/>
</dbReference>
<dbReference type="PANTHER" id="PTHR24637:SF396">
    <property type="entry name" value="COLLAGEN AND CALCIUM BINDING EGF DOMAINS 1"/>
    <property type="match status" value="1"/>
</dbReference>
<keyword evidence="3" id="KW-0472">Membrane</keyword>
<feature type="compositionally biased region" description="Pro residues" evidence="2">
    <location>
        <begin position="195"/>
        <end position="209"/>
    </location>
</feature>
<keyword evidence="3" id="KW-0812">Transmembrane</keyword>
<feature type="compositionally biased region" description="Pro residues" evidence="2">
    <location>
        <begin position="287"/>
        <end position="296"/>
    </location>
</feature>
<feature type="compositionally biased region" description="Low complexity" evidence="2">
    <location>
        <begin position="274"/>
        <end position="286"/>
    </location>
</feature>
<gene>
    <name evidence="4" type="ORF">SVUK_LOCUS14509</name>
</gene>
<dbReference type="Pfam" id="PF01391">
    <property type="entry name" value="Collagen"/>
    <property type="match status" value="2"/>
</dbReference>
<keyword evidence="5" id="KW-1185">Reference proteome</keyword>
<proteinExistence type="predicted"/>
<evidence type="ECO:0000256" key="1">
    <source>
        <dbReference type="ARBA" id="ARBA00022737"/>
    </source>
</evidence>
<dbReference type="EMBL" id="UYYB01105389">
    <property type="protein sequence ID" value="VDM79511.1"/>
    <property type="molecule type" value="Genomic_DNA"/>
</dbReference>
<dbReference type="AlphaFoldDB" id="A0A3P7J2V8"/>
<feature type="region of interest" description="Disordered" evidence="2">
    <location>
        <begin position="192"/>
        <end position="337"/>
    </location>
</feature>
<protein>
    <recommendedName>
        <fullName evidence="6">Nematode cuticle collagen N-terminal domain-containing protein</fullName>
    </recommendedName>
</protein>
<dbReference type="OrthoDB" id="5866698at2759"/>
<reference evidence="4 5" key="1">
    <citation type="submission" date="2018-11" db="EMBL/GenBank/DDBJ databases">
        <authorList>
            <consortium name="Pathogen Informatics"/>
        </authorList>
    </citation>
    <scope>NUCLEOTIDE SEQUENCE [LARGE SCALE GENOMIC DNA]</scope>
</reference>
<accession>A0A3P7J2V8</accession>
<feature type="transmembrane region" description="Helical" evidence="3">
    <location>
        <begin position="9"/>
        <end position="29"/>
    </location>
</feature>
<keyword evidence="3" id="KW-1133">Transmembrane helix</keyword>
<evidence type="ECO:0008006" key="6">
    <source>
        <dbReference type="Google" id="ProtNLM"/>
    </source>
</evidence>
<dbReference type="Gene3D" id="1.20.5.320">
    <property type="entry name" value="6-Phosphogluconate Dehydrogenase, domain 3"/>
    <property type="match status" value="1"/>
</dbReference>
<evidence type="ECO:0000313" key="5">
    <source>
        <dbReference type="Proteomes" id="UP000270094"/>
    </source>
</evidence>
<feature type="compositionally biased region" description="Pro residues" evidence="2">
    <location>
        <begin position="263"/>
        <end position="272"/>
    </location>
</feature>
<evidence type="ECO:0000313" key="4">
    <source>
        <dbReference type="EMBL" id="VDM79511.1"/>
    </source>
</evidence>
<dbReference type="Proteomes" id="UP000270094">
    <property type="component" value="Unassembled WGS sequence"/>
</dbReference>
<feature type="compositionally biased region" description="Low complexity" evidence="2">
    <location>
        <begin position="210"/>
        <end position="225"/>
    </location>
</feature>
<organism evidence="4 5">
    <name type="scientific">Strongylus vulgaris</name>
    <name type="common">Blood worm</name>
    <dbReference type="NCBI Taxonomy" id="40348"/>
    <lineage>
        <taxon>Eukaryota</taxon>
        <taxon>Metazoa</taxon>
        <taxon>Ecdysozoa</taxon>
        <taxon>Nematoda</taxon>
        <taxon>Chromadorea</taxon>
        <taxon>Rhabditida</taxon>
        <taxon>Rhabditina</taxon>
        <taxon>Rhabditomorpha</taxon>
        <taxon>Strongyloidea</taxon>
        <taxon>Strongylidae</taxon>
        <taxon>Strongylus</taxon>
    </lineage>
</organism>
<feature type="region of interest" description="Disordered" evidence="2">
    <location>
        <begin position="148"/>
        <end position="177"/>
    </location>
</feature>
<dbReference type="InterPro" id="IPR008160">
    <property type="entry name" value="Collagen"/>
</dbReference>
<name>A0A3P7J2V8_STRVU</name>
<keyword evidence="1" id="KW-0677">Repeat</keyword>